<dbReference type="Gene3D" id="3.40.50.150">
    <property type="entry name" value="Vaccinia Virus protein VP39"/>
    <property type="match status" value="1"/>
</dbReference>
<comment type="similarity">
    <text evidence="4">Belongs to the protein N5-glutamine methyltransferase family. PrmB subfamily.</text>
</comment>
<name>A0A376BUX6_9NEIS</name>
<dbReference type="InterPro" id="IPR002052">
    <property type="entry name" value="DNA_methylase_N6_adenine_CS"/>
</dbReference>
<dbReference type="EC" id="2.1.1.298" evidence="4"/>
<dbReference type="GO" id="GO:0003676">
    <property type="term" value="F:nucleic acid binding"/>
    <property type="evidence" value="ECO:0007669"/>
    <property type="project" value="InterPro"/>
</dbReference>
<keyword evidence="2 4" id="KW-0808">Transferase</keyword>
<evidence type="ECO:0000259" key="5">
    <source>
        <dbReference type="Pfam" id="PF05175"/>
    </source>
</evidence>
<evidence type="ECO:0000256" key="2">
    <source>
        <dbReference type="ARBA" id="ARBA00022679"/>
    </source>
</evidence>
<dbReference type="STRING" id="1120980.GCA_000745955_00523"/>
<proteinExistence type="inferred from homology"/>
<dbReference type="PANTHER" id="PTHR47806:SF1">
    <property type="entry name" value="RIBOSOMAL PROTEIN UL3 GLUTAMINE METHYLTRANSFERASE"/>
    <property type="match status" value="1"/>
</dbReference>
<dbReference type="GO" id="GO:0005829">
    <property type="term" value="C:cytosol"/>
    <property type="evidence" value="ECO:0007669"/>
    <property type="project" value="TreeGrafter"/>
</dbReference>
<comment type="catalytic activity">
    <reaction evidence="4">
        <text>L-glutaminyl-[ribosomal protein uL3] + S-adenosyl-L-methionine = N(5)-methyl-L-glutaminyl-[ribosomal protein uL3] + S-adenosyl-L-homocysteine + H(+)</text>
        <dbReference type="Rhea" id="RHEA:45020"/>
        <dbReference type="Rhea" id="RHEA-COMP:11063"/>
        <dbReference type="Rhea" id="RHEA-COMP:11064"/>
        <dbReference type="ChEBI" id="CHEBI:15378"/>
        <dbReference type="ChEBI" id="CHEBI:30011"/>
        <dbReference type="ChEBI" id="CHEBI:57856"/>
        <dbReference type="ChEBI" id="CHEBI:59789"/>
        <dbReference type="ChEBI" id="CHEBI:61891"/>
        <dbReference type="EC" id="2.1.1.298"/>
    </reaction>
</comment>
<dbReference type="NCBIfam" id="TIGR03533">
    <property type="entry name" value="L3_gln_methyl"/>
    <property type="match status" value="1"/>
</dbReference>
<keyword evidence="1 4" id="KW-0489">Methyltransferase</keyword>
<dbReference type="SUPFAM" id="SSF53335">
    <property type="entry name" value="S-adenosyl-L-methionine-dependent methyltransferases"/>
    <property type="match status" value="1"/>
</dbReference>
<dbReference type="HAMAP" id="MF_02125">
    <property type="entry name" value="L3_methyltr_PrmB"/>
    <property type="match status" value="1"/>
</dbReference>
<dbReference type="RefSeq" id="WP_084693468.1">
    <property type="nucleotide sequence ID" value="NZ_UFSO01000003.1"/>
</dbReference>
<comment type="function">
    <text evidence="4">Methylates ribosomal protein uL3 on a specific glutamine residue.</text>
</comment>
<evidence type="ECO:0000313" key="6">
    <source>
        <dbReference type="EMBL" id="SSY80613.1"/>
    </source>
</evidence>
<dbReference type="CDD" id="cd02440">
    <property type="entry name" value="AdoMet_MTases"/>
    <property type="match status" value="1"/>
</dbReference>
<evidence type="ECO:0000256" key="3">
    <source>
        <dbReference type="ARBA" id="ARBA00022691"/>
    </source>
</evidence>
<organism evidence="6 7">
    <name type="scientific">Alysiella crassa</name>
    <dbReference type="NCBI Taxonomy" id="153491"/>
    <lineage>
        <taxon>Bacteria</taxon>
        <taxon>Pseudomonadati</taxon>
        <taxon>Pseudomonadota</taxon>
        <taxon>Betaproteobacteria</taxon>
        <taxon>Neisseriales</taxon>
        <taxon>Neisseriaceae</taxon>
        <taxon>Alysiella</taxon>
    </lineage>
</organism>
<dbReference type="Pfam" id="PF05175">
    <property type="entry name" value="MTS"/>
    <property type="match status" value="1"/>
</dbReference>
<reference evidence="6 7" key="1">
    <citation type="submission" date="2018-06" db="EMBL/GenBank/DDBJ databases">
        <authorList>
            <consortium name="Pathogen Informatics"/>
            <person name="Doyle S."/>
        </authorList>
    </citation>
    <scope>NUCLEOTIDE SEQUENCE [LARGE SCALE GENOMIC DNA]</scope>
    <source>
        <strain evidence="6 7">NCTC10283</strain>
    </source>
</reference>
<protein>
    <recommendedName>
        <fullName evidence="4">Ribosomal protein uL3 glutamine methyltransferase</fullName>
        <shortName evidence="4">uL3 MTase</shortName>
        <ecNumber evidence="4">2.1.1.298</ecNumber>
    </recommendedName>
    <alternativeName>
        <fullName evidence="4">N5-glutamine methyltransferase PrmB</fullName>
    </alternativeName>
</protein>
<dbReference type="Proteomes" id="UP000254209">
    <property type="component" value="Unassembled WGS sequence"/>
</dbReference>
<dbReference type="InterPro" id="IPR029063">
    <property type="entry name" value="SAM-dependent_MTases_sf"/>
</dbReference>
<dbReference type="InterPro" id="IPR004556">
    <property type="entry name" value="HemK-like"/>
</dbReference>
<evidence type="ECO:0000256" key="4">
    <source>
        <dbReference type="HAMAP-Rule" id="MF_02125"/>
    </source>
</evidence>
<dbReference type="GO" id="GO:0005840">
    <property type="term" value="C:ribosome"/>
    <property type="evidence" value="ECO:0007669"/>
    <property type="project" value="UniProtKB-KW"/>
</dbReference>
<accession>A0A376BUX6</accession>
<keyword evidence="7" id="KW-1185">Reference proteome</keyword>
<gene>
    <name evidence="4 6" type="primary">prmB</name>
    <name evidence="6" type="ORF">NCTC10283_02173</name>
</gene>
<dbReference type="EMBL" id="UFSO01000003">
    <property type="protein sequence ID" value="SSY80613.1"/>
    <property type="molecule type" value="Genomic_DNA"/>
</dbReference>
<keyword evidence="6" id="KW-0687">Ribonucleoprotein</keyword>
<dbReference type="OrthoDB" id="9800643at2"/>
<dbReference type="GO" id="GO:0032259">
    <property type="term" value="P:methylation"/>
    <property type="evidence" value="ECO:0007669"/>
    <property type="project" value="UniProtKB-KW"/>
</dbReference>
<dbReference type="NCBIfam" id="TIGR00536">
    <property type="entry name" value="hemK_fam"/>
    <property type="match status" value="1"/>
</dbReference>
<dbReference type="Gene3D" id="1.10.8.10">
    <property type="entry name" value="DNA helicase RuvA subunit, C-terminal domain"/>
    <property type="match status" value="1"/>
</dbReference>
<evidence type="ECO:0000313" key="7">
    <source>
        <dbReference type="Proteomes" id="UP000254209"/>
    </source>
</evidence>
<dbReference type="GO" id="GO:0036009">
    <property type="term" value="F:protein-glutamine N-methyltransferase activity"/>
    <property type="evidence" value="ECO:0007669"/>
    <property type="project" value="UniProtKB-UniRule"/>
</dbReference>
<dbReference type="PIRSF" id="PIRSF037167">
    <property type="entry name" value="Mtase_YfcB_prd"/>
    <property type="match status" value="1"/>
</dbReference>
<dbReference type="InterPro" id="IPR017127">
    <property type="entry name" value="Ribosome_uL3_MTase"/>
</dbReference>
<evidence type="ECO:0000256" key="1">
    <source>
        <dbReference type="ARBA" id="ARBA00022603"/>
    </source>
</evidence>
<dbReference type="AlphaFoldDB" id="A0A376BUX6"/>
<keyword evidence="3 4" id="KW-0949">S-adenosyl-L-methionine</keyword>
<sequence>MFPKKKNIPTPEPQVLEVTPPPIFANARGHLHTVRDFLRFSVSRFNEAELYFGHGSDNAYDEAAYLILHTLHLPLDTLEPYLDAHLLPEEQDHLLDLIERRVVERIPVAYLTQHAIQGEFEFYVDDRVIVPRSFIYELLGEPLRPWIEYDELIHSALDLCTGSGTLAIQMAYHYPDAQIDAVDISLDALEVASINIDDYDLRERIHLVHTNLFEGLENKYDLIVSNPPYVDEESVAALPDEYWHEPELALGSGKDGLDATREIIKHAADYLNDDGVLLVEIGHNREVLERAYPTLDFVWLETSGGDGFVFLLTKEQLVAGLQQMNVLETES</sequence>
<feature type="domain" description="Methyltransferase small" evidence="5">
    <location>
        <begin position="155"/>
        <end position="234"/>
    </location>
</feature>
<dbReference type="PROSITE" id="PS00092">
    <property type="entry name" value="N6_MTASE"/>
    <property type="match status" value="1"/>
</dbReference>
<dbReference type="PANTHER" id="PTHR47806">
    <property type="entry name" value="50S RIBOSOMAL PROTEIN L3 GLUTAMINE METHYLTRANSFERASE"/>
    <property type="match status" value="1"/>
</dbReference>
<keyword evidence="6" id="KW-0689">Ribosomal protein</keyword>
<dbReference type="InterPro" id="IPR007848">
    <property type="entry name" value="Small_mtfrase_dom"/>
</dbReference>